<dbReference type="Proteomes" id="UP000051863">
    <property type="component" value="Unassembled WGS sequence"/>
</dbReference>
<keyword evidence="1 8" id="KW-0813">Transport</keyword>
<accession>A0A0R0CBT3</accession>
<evidence type="ECO:0000256" key="1">
    <source>
        <dbReference type="ARBA" id="ARBA00022448"/>
    </source>
</evidence>
<keyword evidence="5 8" id="KW-0406">Ion transport</keyword>
<dbReference type="PANTHER" id="PTHR35529:SF1">
    <property type="entry name" value="MANGANESE EFFLUX PUMP MNTP-RELATED"/>
    <property type="match status" value="1"/>
</dbReference>
<evidence type="ECO:0000256" key="5">
    <source>
        <dbReference type="ARBA" id="ARBA00023065"/>
    </source>
</evidence>
<evidence type="ECO:0000313" key="10">
    <source>
        <dbReference type="Proteomes" id="UP000051863"/>
    </source>
</evidence>
<evidence type="ECO:0000256" key="7">
    <source>
        <dbReference type="ARBA" id="ARBA00023211"/>
    </source>
</evidence>
<dbReference type="HAMAP" id="MF_01521">
    <property type="entry name" value="MntP_pump"/>
    <property type="match status" value="1"/>
</dbReference>
<evidence type="ECO:0000313" key="9">
    <source>
        <dbReference type="EMBL" id="KRG66608.1"/>
    </source>
</evidence>
<sequence>MSPLSIVLIGFAMSTDAFAAAVGKGAAMRKPRLLDALRAGLIFGVIEAITPIIGWLLGRAASQYVQAFDHWIAFGLLGVLGAHMIIAGLKPDDETEADSATDEAGEQHKSFWTLAATGFATSIDAMAIGVGLAFLDVHIGVVALVIGLCTMTMVTIGIMLGRALGALVGKRAEIIGGVILIVIGCAILYEHLHAAAEVVGAA</sequence>
<keyword evidence="4 8" id="KW-1133">Transmembrane helix</keyword>
<dbReference type="InterPro" id="IPR003810">
    <property type="entry name" value="Mntp/YtaF"/>
</dbReference>
<comment type="function">
    <text evidence="8">Probably functions as a manganese efflux pump.</text>
</comment>
<proteinExistence type="inferred from homology"/>
<dbReference type="OrthoDB" id="9811590at2"/>
<dbReference type="EMBL" id="LDJJ01000044">
    <property type="protein sequence ID" value="KRG66608.1"/>
    <property type="molecule type" value="Genomic_DNA"/>
</dbReference>
<evidence type="ECO:0000256" key="2">
    <source>
        <dbReference type="ARBA" id="ARBA00022475"/>
    </source>
</evidence>
<dbReference type="GO" id="GO:0005384">
    <property type="term" value="F:manganese ion transmembrane transporter activity"/>
    <property type="evidence" value="ECO:0007669"/>
    <property type="project" value="UniProtKB-UniRule"/>
</dbReference>
<evidence type="ECO:0000256" key="4">
    <source>
        <dbReference type="ARBA" id="ARBA00022989"/>
    </source>
</evidence>
<keyword evidence="6 8" id="KW-0472">Membrane</keyword>
<feature type="transmembrane region" description="Helical" evidence="8">
    <location>
        <begin position="110"/>
        <end position="135"/>
    </location>
</feature>
<dbReference type="InterPro" id="IPR022929">
    <property type="entry name" value="Put_MntP"/>
</dbReference>
<dbReference type="AlphaFoldDB" id="A0A0R0CBT3"/>
<keyword evidence="10" id="KW-1185">Reference proteome</keyword>
<reference evidence="9 10" key="1">
    <citation type="submission" date="2015-05" db="EMBL/GenBank/DDBJ databases">
        <title>Genome sequencing and analysis of members of genus Stenotrophomonas.</title>
        <authorList>
            <person name="Patil P.P."/>
            <person name="Midha S."/>
            <person name="Patil P.B."/>
        </authorList>
    </citation>
    <scope>NUCLEOTIDE SEQUENCE [LARGE SCALE GENOMIC DNA]</scope>
    <source>
        <strain evidence="9 10">DSM 18941</strain>
    </source>
</reference>
<dbReference type="RefSeq" id="WP_057629261.1">
    <property type="nucleotide sequence ID" value="NZ_LDJJ01000044.1"/>
</dbReference>
<organism evidence="9 10">
    <name type="scientific">Stenotrophomonas terrae</name>
    <dbReference type="NCBI Taxonomy" id="405446"/>
    <lineage>
        <taxon>Bacteria</taxon>
        <taxon>Pseudomonadati</taxon>
        <taxon>Pseudomonadota</taxon>
        <taxon>Gammaproteobacteria</taxon>
        <taxon>Lysobacterales</taxon>
        <taxon>Lysobacteraceae</taxon>
        <taxon>Stenotrophomonas</taxon>
    </lineage>
</organism>
<dbReference type="Pfam" id="PF02659">
    <property type="entry name" value="Mntp"/>
    <property type="match status" value="1"/>
</dbReference>
<comment type="similarity">
    <text evidence="8">Belongs to the MntP (TC 9.B.29) family.</text>
</comment>
<comment type="caution">
    <text evidence="9">The sequence shown here is derived from an EMBL/GenBank/DDBJ whole genome shotgun (WGS) entry which is preliminary data.</text>
</comment>
<dbReference type="GO" id="GO:0005886">
    <property type="term" value="C:plasma membrane"/>
    <property type="evidence" value="ECO:0007669"/>
    <property type="project" value="UniProtKB-SubCell"/>
</dbReference>
<evidence type="ECO:0000256" key="6">
    <source>
        <dbReference type="ARBA" id="ARBA00023136"/>
    </source>
</evidence>
<comment type="subcellular location">
    <subcellularLocation>
        <location evidence="8">Cell membrane</location>
        <topology evidence="8">Multi-pass membrane protein</topology>
    </subcellularLocation>
</comment>
<dbReference type="PANTHER" id="PTHR35529">
    <property type="entry name" value="MANGANESE EFFLUX PUMP MNTP-RELATED"/>
    <property type="match status" value="1"/>
</dbReference>
<feature type="transmembrane region" description="Helical" evidence="8">
    <location>
        <begin position="141"/>
        <end position="160"/>
    </location>
</feature>
<keyword evidence="2 8" id="KW-1003">Cell membrane</keyword>
<feature type="transmembrane region" description="Helical" evidence="8">
    <location>
        <begin position="172"/>
        <end position="189"/>
    </location>
</feature>
<dbReference type="PATRIC" id="fig|405446.3.peg.2268"/>
<name>A0A0R0CBT3_9GAMM</name>
<feature type="transmembrane region" description="Helical" evidence="8">
    <location>
        <begin position="70"/>
        <end position="89"/>
    </location>
</feature>
<evidence type="ECO:0000256" key="8">
    <source>
        <dbReference type="HAMAP-Rule" id="MF_01521"/>
    </source>
</evidence>
<keyword evidence="3 8" id="KW-0812">Transmembrane</keyword>
<protein>
    <recommendedName>
        <fullName evidence="8">Putative manganese efflux pump MntP</fullName>
    </recommendedName>
</protein>
<feature type="transmembrane region" description="Helical" evidence="8">
    <location>
        <begin position="39"/>
        <end position="58"/>
    </location>
</feature>
<feature type="transmembrane region" description="Helical" evidence="8">
    <location>
        <begin position="6"/>
        <end position="27"/>
    </location>
</feature>
<evidence type="ECO:0000256" key="3">
    <source>
        <dbReference type="ARBA" id="ARBA00022692"/>
    </source>
</evidence>
<keyword evidence="7 8" id="KW-0464">Manganese</keyword>
<gene>
    <name evidence="8" type="primary">mntP</name>
    <name evidence="9" type="ORF">ABB27_13245</name>
</gene>